<protein>
    <recommendedName>
        <fullName evidence="2">SLH domain-containing protein</fullName>
    </recommendedName>
</protein>
<sequence>MRRRIISSLTAFALLTGGVAAIAGTMGNSSAKAAQDASTFKDVPASHWASTAIYSAVEQGYFKGYTDGTFKPGAPVTKAEMASILARLTDQPELPTPEPNNFTDVPEWAKSSVSTAIAKGFIHPSSYKGKLDAKAPLSRGEMADWLTQGLSAVNSDYGQALSDVTNTVIPAKEYFTGKLADSHKNAVAVALGTGLMSVANDKTFGVDRTTTRAEVAVLIARYASTSQTKPSDIQGLNELRQVGLTGTNLSVITKSFHKTPEKKTLLSSNQKYEDVLTDDFSFVRNKDIVTLTNYADLKILNWIIVDTHVSNDKRSIYYPVFVDEGAKLQSGRHFSFVEFKLNIKSESMSQLQAGSLLGSATFNPLFSPRSKVFLSYGGPKISDYFAKTKAIFIVKNPVYWSEGLLHANSTTARTLTLETKGGTVFSINYTD</sequence>
<feature type="signal peptide" evidence="1">
    <location>
        <begin position="1"/>
        <end position="23"/>
    </location>
</feature>
<dbReference type="RefSeq" id="WP_188594764.1">
    <property type="nucleotide sequence ID" value="NZ_BMFU01000018.1"/>
</dbReference>
<organism evidence="3 4">
    <name type="scientific">Paenibacillus silvae</name>
    <dbReference type="NCBI Taxonomy" id="1325358"/>
    <lineage>
        <taxon>Bacteria</taxon>
        <taxon>Bacillati</taxon>
        <taxon>Bacillota</taxon>
        <taxon>Bacilli</taxon>
        <taxon>Bacillales</taxon>
        <taxon>Paenibacillaceae</taxon>
        <taxon>Paenibacillus</taxon>
    </lineage>
</organism>
<dbReference type="InterPro" id="IPR001119">
    <property type="entry name" value="SLH_dom"/>
</dbReference>
<evidence type="ECO:0000259" key="2">
    <source>
        <dbReference type="PROSITE" id="PS51272"/>
    </source>
</evidence>
<feature type="domain" description="SLH" evidence="2">
    <location>
        <begin position="36"/>
        <end position="99"/>
    </location>
</feature>
<proteinExistence type="predicted"/>
<dbReference type="Pfam" id="PF00395">
    <property type="entry name" value="SLH"/>
    <property type="match status" value="3"/>
</dbReference>
<dbReference type="PANTHER" id="PTHR43308">
    <property type="entry name" value="OUTER MEMBRANE PROTEIN ALPHA-RELATED"/>
    <property type="match status" value="1"/>
</dbReference>
<dbReference type="PROSITE" id="PS51272">
    <property type="entry name" value="SLH"/>
    <property type="match status" value="2"/>
</dbReference>
<comment type="caution">
    <text evidence="3">The sequence shown here is derived from an EMBL/GenBank/DDBJ whole genome shotgun (WGS) entry which is preliminary data.</text>
</comment>
<evidence type="ECO:0000313" key="3">
    <source>
        <dbReference type="EMBL" id="GGH71002.1"/>
    </source>
</evidence>
<reference evidence="4" key="1">
    <citation type="journal article" date="2019" name="Int. J. Syst. Evol. Microbiol.">
        <title>The Global Catalogue of Microorganisms (GCM) 10K type strain sequencing project: providing services to taxonomists for standard genome sequencing and annotation.</title>
        <authorList>
            <consortium name="The Broad Institute Genomics Platform"/>
            <consortium name="The Broad Institute Genome Sequencing Center for Infectious Disease"/>
            <person name="Wu L."/>
            <person name="Ma J."/>
        </authorList>
    </citation>
    <scope>NUCLEOTIDE SEQUENCE [LARGE SCALE GENOMIC DNA]</scope>
    <source>
        <strain evidence="4">CGMCC 1.12770</strain>
    </source>
</reference>
<name>A0ABQ1ZMB7_9BACL</name>
<feature type="domain" description="SLH" evidence="2">
    <location>
        <begin position="170"/>
        <end position="233"/>
    </location>
</feature>
<feature type="chain" id="PRO_5046612734" description="SLH domain-containing protein" evidence="1">
    <location>
        <begin position="24"/>
        <end position="431"/>
    </location>
</feature>
<accession>A0ABQ1ZMB7</accession>
<keyword evidence="1" id="KW-0732">Signal</keyword>
<evidence type="ECO:0000313" key="4">
    <source>
        <dbReference type="Proteomes" id="UP000652153"/>
    </source>
</evidence>
<dbReference type="PANTHER" id="PTHR43308:SF5">
    <property type="entry name" value="S-LAYER PROTEIN _ PEPTIDOGLYCAN ENDO-BETA-N-ACETYLGLUCOSAMINIDASE"/>
    <property type="match status" value="1"/>
</dbReference>
<gene>
    <name evidence="3" type="ORF">GCM10008014_55960</name>
</gene>
<dbReference type="EMBL" id="BMFU01000018">
    <property type="protein sequence ID" value="GGH71002.1"/>
    <property type="molecule type" value="Genomic_DNA"/>
</dbReference>
<evidence type="ECO:0000256" key="1">
    <source>
        <dbReference type="SAM" id="SignalP"/>
    </source>
</evidence>
<keyword evidence="4" id="KW-1185">Reference proteome</keyword>
<dbReference type="Proteomes" id="UP000652153">
    <property type="component" value="Unassembled WGS sequence"/>
</dbReference>
<dbReference type="InterPro" id="IPR051465">
    <property type="entry name" value="Cell_Envelope_Struct_Comp"/>
</dbReference>